<dbReference type="GO" id="GO:0000324">
    <property type="term" value="C:fungal-type vacuole"/>
    <property type="evidence" value="ECO:0007669"/>
    <property type="project" value="TreeGrafter"/>
</dbReference>
<dbReference type="GeneID" id="80881038"/>
<proteinExistence type="predicted"/>
<accession>A0AAD7QX45</accession>
<feature type="transmembrane region" description="Helical" evidence="5">
    <location>
        <begin position="243"/>
        <end position="263"/>
    </location>
</feature>
<evidence type="ECO:0000256" key="2">
    <source>
        <dbReference type="ARBA" id="ARBA00022692"/>
    </source>
</evidence>
<dbReference type="GO" id="GO:0050801">
    <property type="term" value="P:monoatomic ion homeostasis"/>
    <property type="evidence" value="ECO:0007669"/>
    <property type="project" value="TreeGrafter"/>
</dbReference>
<feature type="transmembrane region" description="Helical" evidence="5">
    <location>
        <begin position="211"/>
        <end position="231"/>
    </location>
</feature>
<evidence type="ECO:0000256" key="5">
    <source>
        <dbReference type="SAM" id="Phobius"/>
    </source>
</evidence>
<organism evidence="7 8">
    <name type="scientific">Lipomyces tetrasporus</name>
    <dbReference type="NCBI Taxonomy" id="54092"/>
    <lineage>
        <taxon>Eukaryota</taxon>
        <taxon>Fungi</taxon>
        <taxon>Dikarya</taxon>
        <taxon>Ascomycota</taxon>
        <taxon>Saccharomycotina</taxon>
        <taxon>Lipomycetes</taxon>
        <taxon>Lipomycetales</taxon>
        <taxon>Lipomycetaceae</taxon>
        <taxon>Lipomyces</taxon>
    </lineage>
</organism>
<reference evidence="7" key="1">
    <citation type="submission" date="2023-03" db="EMBL/GenBank/DDBJ databases">
        <title>Near-Complete genome sequence of Lipomyces tetrasporous NRRL Y-64009, an oleaginous yeast capable of growing on lignocellulosic hydrolysates.</title>
        <authorList>
            <consortium name="Lawrence Berkeley National Laboratory"/>
            <person name="Jagtap S.S."/>
            <person name="Liu J.-J."/>
            <person name="Walukiewicz H.E."/>
            <person name="Pangilinan J."/>
            <person name="Lipzen A."/>
            <person name="Ahrendt S."/>
            <person name="Koriabine M."/>
            <person name="Cobaugh K."/>
            <person name="Salamov A."/>
            <person name="Yoshinaga Y."/>
            <person name="Ng V."/>
            <person name="Daum C."/>
            <person name="Grigoriev I.V."/>
            <person name="Slininger P.J."/>
            <person name="Dien B.S."/>
            <person name="Jin Y.-S."/>
            <person name="Rao C.V."/>
        </authorList>
    </citation>
    <scope>NUCLEOTIDE SEQUENCE</scope>
    <source>
        <strain evidence="7">NRRL Y-64009</strain>
    </source>
</reference>
<dbReference type="InterPro" id="IPR003020">
    <property type="entry name" value="HCO3_transpt_euk"/>
</dbReference>
<feature type="transmembrane region" description="Helical" evidence="5">
    <location>
        <begin position="144"/>
        <end position="164"/>
    </location>
</feature>
<dbReference type="GO" id="GO:0005886">
    <property type="term" value="C:plasma membrane"/>
    <property type="evidence" value="ECO:0007669"/>
    <property type="project" value="TreeGrafter"/>
</dbReference>
<feature type="domain" description="Bicarbonate transporter-like transmembrane" evidence="6">
    <location>
        <begin position="10"/>
        <end position="206"/>
    </location>
</feature>
<sequence length="599" mass="66273">MSFTILGIHVFRGMRNDIKKRLPYYVADWTVDAWNYRIIPATVKSLPRSTWPRKYGLMRFWAAHSVLPAIAFALDIRADRSPGKRFSKTENSYGVNEVLLASVLGALLFSVFAGQPLCIVGVTGPISVFNYTVYEIITPRGTPFFAFMCWICLWSMVMHFAIAITNGVNGLRYITRFSCDIFGFYVAFIYLQKGIQVLTRQFDRSDIEAFISIMVALLVLIFGYTCHAIGHQSGLFWRPVRRFLADYGTPLVVIFFTGFVHIGKLREYGIQTLPTSAAFRPTASGTPARPHGWFIHFWHDIAVGDVFLAIPFAVLLTVLFYFDHNVSSLICQGKEFPLKKPGAFHWDFFLLGVSTGIAGILGIPAPNGLIPQAPFHTISLCVVRHDKLDDDGSTEKKQLIENVIEQRVSNFAHGLLILGTMSGPLLVVLGLVPQAVLAGLFWIMGLTALQGNGIVLKIYYLCKDRALTLPTDPLRRVRLGSIYVFVAIELVAFGATFAITQTIAAVGFPAILLLFAAFATVLPRIFGADELRVLDEPTASEVTMASVMADLPGAGGVSSSVEMVDVDGFANALELREWGRTSGSLDEGSSRRRRVSRPY</sequence>
<feature type="transmembrane region" description="Helical" evidence="5">
    <location>
        <begin position="506"/>
        <end position="526"/>
    </location>
</feature>
<evidence type="ECO:0000256" key="4">
    <source>
        <dbReference type="ARBA" id="ARBA00023136"/>
    </source>
</evidence>
<evidence type="ECO:0000259" key="6">
    <source>
        <dbReference type="Pfam" id="PF00955"/>
    </source>
</evidence>
<comment type="subcellular location">
    <subcellularLocation>
        <location evidence="1">Membrane</location>
        <topology evidence="1">Multi-pass membrane protein</topology>
    </subcellularLocation>
</comment>
<dbReference type="RefSeq" id="XP_056046534.1">
    <property type="nucleotide sequence ID" value="XM_056185872.1"/>
</dbReference>
<feature type="transmembrane region" description="Helical" evidence="5">
    <location>
        <begin position="480"/>
        <end position="499"/>
    </location>
</feature>
<dbReference type="Proteomes" id="UP001217417">
    <property type="component" value="Unassembled WGS sequence"/>
</dbReference>
<feature type="transmembrane region" description="Helical" evidence="5">
    <location>
        <begin position="439"/>
        <end position="460"/>
    </location>
</feature>
<dbReference type="PANTHER" id="PTHR11453:SF82">
    <property type="entry name" value="BORON TRANSPORTER 1"/>
    <property type="match status" value="1"/>
</dbReference>
<evidence type="ECO:0000256" key="3">
    <source>
        <dbReference type="ARBA" id="ARBA00022989"/>
    </source>
</evidence>
<dbReference type="AlphaFoldDB" id="A0AAD7QX45"/>
<evidence type="ECO:0000256" key="1">
    <source>
        <dbReference type="ARBA" id="ARBA00004141"/>
    </source>
</evidence>
<keyword evidence="4 5" id="KW-0472">Membrane</keyword>
<feature type="domain" description="Bicarbonate transporter-like transmembrane" evidence="6">
    <location>
        <begin position="209"/>
        <end position="537"/>
    </location>
</feature>
<feature type="transmembrane region" description="Helical" evidence="5">
    <location>
        <begin position="411"/>
        <end position="432"/>
    </location>
</feature>
<protein>
    <submittedName>
        <fullName evidence="7">HCO3 transporter family-domain-containing protein</fullName>
    </submittedName>
</protein>
<dbReference type="EMBL" id="JARPMG010000002">
    <property type="protein sequence ID" value="KAJ8103084.1"/>
    <property type="molecule type" value="Genomic_DNA"/>
</dbReference>
<dbReference type="Pfam" id="PF00955">
    <property type="entry name" value="HCO3_cotransp"/>
    <property type="match status" value="2"/>
</dbReference>
<gene>
    <name evidence="7" type="ORF">POJ06DRAFT_236023</name>
</gene>
<comment type="caution">
    <text evidence="7">The sequence shown here is derived from an EMBL/GenBank/DDBJ whole genome shotgun (WGS) entry which is preliminary data.</text>
</comment>
<dbReference type="PANTHER" id="PTHR11453">
    <property type="entry name" value="ANION EXCHANGE PROTEIN"/>
    <property type="match status" value="1"/>
</dbReference>
<keyword evidence="8" id="KW-1185">Reference proteome</keyword>
<feature type="transmembrane region" description="Helical" evidence="5">
    <location>
        <begin position="173"/>
        <end position="191"/>
    </location>
</feature>
<dbReference type="GO" id="GO:0080139">
    <property type="term" value="F:borate efflux transmembrane transporter activity"/>
    <property type="evidence" value="ECO:0007669"/>
    <property type="project" value="TreeGrafter"/>
</dbReference>
<feature type="transmembrane region" description="Helical" evidence="5">
    <location>
        <begin position="343"/>
        <end position="365"/>
    </location>
</feature>
<evidence type="ECO:0000313" key="8">
    <source>
        <dbReference type="Proteomes" id="UP001217417"/>
    </source>
</evidence>
<feature type="transmembrane region" description="Helical" evidence="5">
    <location>
        <begin position="301"/>
        <end position="322"/>
    </location>
</feature>
<keyword evidence="2 5" id="KW-0812">Transmembrane</keyword>
<keyword evidence="3 5" id="KW-1133">Transmembrane helix</keyword>
<feature type="transmembrane region" description="Helical" evidence="5">
    <location>
        <begin position="98"/>
        <end position="124"/>
    </location>
</feature>
<dbReference type="GO" id="GO:0006820">
    <property type="term" value="P:monoatomic anion transport"/>
    <property type="evidence" value="ECO:0007669"/>
    <property type="project" value="InterPro"/>
</dbReference>
<evidence type="ECO:0000313" key="7">
    <source>
        <dbReference type="EMBL" id="KAJ8103084.1"/>
    </source>
</evidence>
<dbReference type="InterPro" id="IPR011531">
    <property type="entry name" value="HCO3_transpt-like_TM_dom"/>
</dbReference>
<name>A0AAD7QX45_9ASCO</name>
<dbReference type="GO" id="GO:0005452">
    <property type="term" value="F:solute:inorganic anion antiporter activity"/>
    <property type="evidence" value="ECO:0007669"/>
    <property type="project" value="InterPro"/>
</dbReference>